<dbReference type="SUPFAM" id="SSF49464">
    <property type="entry name" value="Carboxypeptidase regulatory domain-like"/>
    <property type="match status" value="1"/>
</dbReference>
<dbReference type="Gene3D" id="2.60.40.1120">
    <property type="entry name" value="Carboxypeptidase-like, regulatory domain"/>
    <property type="match status" value="1"/>
</dbReference>
<dbReference type="EMBL" id="WSQA01000002">
    <property type="protein sequence ID" value="MVZ61177.1"/>
    <property type="molecule type" value="Genomic_DNA"/>
</dbReference>
<dbReference type="NCBIfam" id="TIGR04057">
    <property type="entry name" value="SusC_RagA_signa"/>
    <property type="match status" value="1"/>
</dbReference>
<keyword evidence="3 7" id="KW-1134">Transmembrane beta strand</keyword>
<dbReference type="InterPro" id="IPR039426">
    <property type="entry name" value="TonB-dep_rcpt-like"/>
</dbReference>
<dbReference type="Proteomes" id="UP000435036">
    <property type="component" value="Unassembled WGS sequence"/>
</dbReference>
<dbReference type="Pfam" id="PF13715">
    <property type="entry name" value="CarbopepD_reg_2"/>
    <property type="match status" value="1"/>
</dbReference>
<dbReference type="NCBIfam" id="TIGR04056">
    <property type="entry name" value="OMP_RagA_SusC"/>
    <property type="match status" value="1"/>
</dbReference>
<evidence type="ECO:0000313" key="10">
    <source>
        <dbReference type="Proteomes" id="UP000435036"/>
    </source>
</evidence>
<evidence type="ECO:0000256" key="5">
    <source>
        <dbReference type="ARBA" id="ARBA00023136"/>
    </source>
</evidence>
<comment type="subcellular location">
    <subcellularLocation>
        <location evidence="1 7">Cell outer membrane</location>
        <topology evidence="1 7">Multi-pass membrane protein</topology>
    </subcellularLocation>
</comment>
<gene>
    <name evidence="9" type="ORF">GQF63_04005</name>
</gene>
<evidence type="ECO:0000256" key="2">
    <source>
        <dbReference type="ARBA" id="ARBA00022448"/>
    </source>
</evidence>
<keyword evidence="2 7" id="KW-0813">Transport</keyword>
<keyword evidence="5 7" id="KW-0472">Membrane</keyword>
<dbReference type="InterPro" id="IPR012910">
    <property type="entry name" value="Plug_dom"/>
</dbReference>
<dbReference type="InterPro" id="IPR008969">
    <property type="entry name" value="CarboxyPept-like_regulatory"/>
</dbReference>
<dbReference type="OrthoDB" id="9768177at2"/>
<keyword evidence="10" id="KW-1185">Reference proteome</keyword>
<evidence type="ECO:0000313" key="9">
    <source>
        <dbReference type="EMBL" id="MVZ61177.1"/>
    </source>
</evidence>
<sequence length="1027" mass="115255">MMIKNKIFTPIFVFLFSILFQLNAQELSIRGVVKDSETMEAIANVTINAGSNSWQTDASGNFAFAIPTGTRLKFTSIGYQAAEITADKTFLEVLLIRDLADIDEVVVVGYGTVKKSDLTGSVTRVNSETFKNQPMTQFTDMLSGTVAGFSSNQSTGAAGKGSMQIRGPNSIKAGSTPMIVLDGVIFNGSIEDINPNDIKTIDILKDASSAAVYGSRAASGVVLITTEKGHSGEPSINVSSSIGVSQLRNPGYFSRDPQNYIHMRRDFLRSRESNKLPDYHWFSPHDLPAGVTLEEWRKTVNNADADDEKEWLRRLGFFPTEIENYKNNSYVDWVDEGFRTGLRQDYNVGISAGSAKSKQYFSLGYVNNQGILLGDSYKTIRSRVNLDFDLSSWLKVGTNLQFSRQDESAVPAVLDRLQVMSPFANLYDDKGKLNWYPHGYMGGPTNPLLDYYGQEKDYITYNLFGSVFAEVALPFGIQYRASFQPLVETYRNYNYWSPDTQTGGHTYSGGYATRDDFTLSEWMIDNLLKWNREVGIHTFDVTLLYSAEERNSWLSLARNQNFLPSSILGYGGIQFGDKPAIIAEDEKRTGNAFMARLNYSLLKKYLLTLSIRRDGYSAFGQENPKASFPAAAFAWQIHNEEFFKVKSINELKLRLSWGVNGNRDIGVYSALDKIASNLYYNGSGTQQGVITSTLPNAGLRWEETEALNLGLDLSMFDYRVNLTADVYQMKTTNLLVERSLPTITGFTNVMTNIGQLDNKGLEITLSTKNIRKENLDWTSSLNFSLNRNKIKTLFGDQGKYVLEGKEYYGELPEYGNKWFPGKSLDAIWDYSILGVYQKEDAAEALKYTLYPGDYKVEDLDGNGKLEALQDKRFIGYTVPRFNIGFRNEVNFLRNFSASVFLRADLGHKRAFSPSLVDVTALDRLSTSNFPYWSPDNQSNDWPRLGFRRTAYGGGIMPYKTTSFLRVQDVTLGYNVSAEHLRALKFTSLRVFASARNLLTFDKWPGADPESGFAPMPRTFSLGLNLVL</sequence>
<accession>A0A6N8KVP6</accession>
<name>A0A6N8KVP6_9SPHI</name>
<dbReference type="GO" id="GO:0009279">
    <property type="term" value="C:cell outer membrane"/>
    <property type="evidence" value="ECO:0007669"/>
    <property type="project" value="UniProtKB-SubCell"/>
</dbReference>
<reference evidence="9 10" key="1">
    <citation type="submission" date="2019-12" db="EMBL/GenBank/DDBJ databases">
        <authorList>
            <person name="Dong K."/>
        </authorList>
    </citation>
    <scope>NUCLEOTIDE SEQUENCE [LARGE SCALE GENOMIC DNA]</scope>
    <source>
        <strain evidence="9 10">JCM 31225</strain>
    </source>
</reference>
<protein>
    <submittedName>
        <fullName evidence="9">SusC/RagA family TonB-linked outer membrane protein</fullName>
    </submittedName>
</protein>
<proteinExistence type="inferred from homology"/>
<dbReference type="PROSITE" id="PS52016">
    <property type="entry name" value="TONB_DEPENDENT_REC_3"/>
    <property type="match status" value="1"/>
</dbReference>
<evidence type="ECO:0000256" key="3">
    <source>
        <dbReference type="ARBA" id="ARBA00022452"/>
    </source>
</evidence>
<evidence type="ECO:0000259" key="8">
    <source>
        <dbReference type="Pfam" id="PF07715"/>
    </source>
</evidence>
<dbReference type="InterPro" id="IPR036942">
    <property type="entry name" value="Beta-barrel_TonB_sf"/>
</dbReference>
<keyword evidence="4 7" id="KW-0812">Transmembrane</keyword>
<evidence type="ECO:0000256" key="1">
    <source>
        <dbReference type="ARBA" id="ARBA00004571"/>
    </source>
</evidence>
<dbReference type="SUPFAM" id="SSF56935">
    <property type="entry name" value="Porins"/>
    <property type="match status" value="1"/>
</dbReference>
<evidence type="ECO:0000256" key="4">
    <source>
        <dbReference type="ARBA" id="ARBA00022692"/>
    </source>
</evidence>
<dbReference type="AlphaFoldDB" id="A0A6N8KVP6"/>
<dbReference type="InterPro" id="IPR023996">
    <property type="entry name" value="TonB-dep_OMP_SusC/RagA"/>
</dbReference>
<dbReference type="RefSeq" id="WP_160367817.1">
    <property type="nucleotide sequence ID" value="NZ_WSQA01000002.1"/>
</dbReference>
<evidence type="ECO:0000256" key="7">
    <source>
        <dbReference type="PROSITE-ProRule" id="PRU01360"/>
    </source>
</evidence>
<organism evidence="9 10">
    <name type="scientific">Sphingobacterium humi</name>
    <dbReference type="NCBI Taxonomy" id="1796905"/>
    <lineage>
        <taxon>Bacteria</taxon>
        <taxon>Pseudomonadati</taxon>
        <taxon>Bacteroidota</taxon>
        <taxon>Sphingobacteriia</taxon>
        <taxon>Sphingobacteriales</taxon>
        <taxon>Sphingobacteriaceae</taxon>
        <taxon>Sphingobacterium</taxon>
    </lineage>
</organism>
<comment type="caution">
    <text evidence="9">The sequence shown here is derived from an EMBL/GenBank/DDBJ whole genome shotgun (WGS) entry which is preliminary data.</text>
</comment>
<comment type="similarity">
    <text evidence="7">Belongs to the TonB-dependent receptor family.</text>
</comment>
<dbReference type="Pfam" id="PF07715">
    <property type="entry name" value="Plug"/>
    <property type="match status" value="1"/>
</dbReference>
<dbReference type="Gene3D" id="2.170.130.10">
    <property type="entry name" value="TonB-dependent receptor, plug domain"/>
    <property type="match status" value="1"/>
</dbReference>
<dbReference type="InterPro" id="IPR023997">
    <property type="entry name" value="TonB-dep_OMP_SusC/RagA_CS"/>
</dbReference>
<dbReference type="Gene3D" id="2.40.170.20">
    <property type="entry name" value="TonB-dependent receptor, beta-barrel domain"/>
    <property type="match status" value="1"/>
</dbReference>
<feature type="domain" description="TonB-dependent receptor plug" evidence="8">
    <location>
        <begin position="115"/>
        <end position="221"/>
    </location>
</feature>
<evidence type="ECO:0000256" key="6">
    <source>
        <dbReference type="ARBA" id="ARBA00023237"/>
    </source>
</evidence>
<keyword evidence="6 7" id="KW-0998">Cell outer membrane</keyword>
<dbReference type="InterPro" id="IPR037066">
    <property type="entry name" value="Plug_dom_sf"/>
</dbReference>